<evidence type="ECO:0000256" key="1">
    <source>
        <dbReference type="ARBA" id="ARBA00004141"/>
    </source>
</evidence>
<dbReference type="GO" id="GO:0006820">
    <property type="term" value="P:monoatomic anion transport"/>
    <property type="evidence" value="ECO:0007669"/>
    <property type="project" value="TreeGrafter"/>
</dbReference>
<name>A0A2A2JKA2_9BILA</name>
<dbReference type="Proteomes" id="UP000218231">
    <property type="component" value="Unassembled WGS sequence"/>
</dbReference>
<reference evidence="6 7" key="1">
    <citation type="journal article" date="2017" name="Curr. Biol.">
        <title>Genome architecture and evolution of a unichromosomal asexual nematode.</title>
        <authorList>
            <person name="Fradin H."/>
            <person name="Zegar C."/>
            <person name="Gutwein M."/>
            <person name="Lucas J."/>
            <person name="Kovtun M."/>
            <person name="Corcoran D."/>
            <person name="Baugh L.R."/>
            <person name="Kiontke K."/>
            <person name="Gunsalus K."/>
            <person name="Fitch D.H."/>
            <person name="Piano F."/>
        </authorList>
    </citation>
    <scope>NUCLEOTIDE SEQUENCE [LARGE SCALE GENOMIC DNA]</scope>
    <source>
        <strain evidence="6">PF1309</strain>
    </source>
</reference>
<dbReference type="GO" id="GO:0022857">
    <property type="term" value="F:transmembrane transporter activity"/>
    <property type="evidence" value="ECO:0007669"/>
    <property type="project" value="InterPro"/>
</dbReference>
<dbReference type="InterPro" id="IPR011701">
    <property type="entry name" value="MFS"/>
</dbReference>
<dbReference type="OrthoDB" id="2985014at2759"/>
<dbReference type="Gene3D" id="1.20.120.540">
    <property type="entry name" value="Voltage-gated potassium channels"/>
    <property type="match status" value="1"/>
</dbReference>
<dbReference type="InterPro" id="IPR050382">
    <property type="entry name" value="MFS_Na/Anion_cotransporter"/>
</dbReference>
<dbReference type="InterPro" id="IPR027378">
    <property type="entry name" value="Nucleotide_channel_N"/>
</dbReference>
<evidence type="ECO:0000256" key="3">
    <source>
        <dbReference type="ARBA" id="ARBA00022989"/>
    </source>
</evidence>
<dbReference type="InterPro" id="IPR036259">
    <property type="entry name" value="MFS_trans_sf"/>
</dbReference>
<evidence type="ECO:0000256" key="2">
    <source>
        <dbReference type="ARBA" id="ARBA00022692"/>
    </source>
</evidence>
<dbReference type="AlphaFoldDB" id="A0A2A2JKA2"/>
<dbReference type="Gene3D" id="1.20.1250.20">
    <property type="entry name" value="MFS general substrate transporter like domains"/>
    <property type="match status" value="1"/>
</dbReference>
<dbReference type="Pfam" id="PF07690">
    <property type="entry name" value="MFS_1"/>
    <property type="match status" value="1"/>
</dbReference>
<protein>
    <recommendedName>
        <fullName evidence="8">Major facilitator superfamily (MFS) profile domain-containing protein</fullName>
    </recommendedName>
</protein>
<dbReference type="PANTHER" id="PTHR11662:SF405">
    <property type="entry name" value="PROTEIN CBG12249"/>
    <property type="match status" value="1"/>
</dbReference>
<dbReference type="GO" id="GO:0016020">
    <property type="term" value="C:membrane"/>
    <property type="evidence" value="ECO:0007669"/>
    <property type="project" value="UniProtKB-SubCell"/>
</dbReference>
<dbReference type="PANTHER" id="PTHR11662">
    <property type="entry name" value="SOLUTE CARRIER FAMILY 17"/>
    <property type="match status" value="1"/>
</dbReference>
<evidence type="ECO:0000256" key="4">
    <source>
        <dbReference type="ARBA" id="ARBA00023136"/>
    </source>
</evidence>
<keyword evidence="4 5" id="KW-0472">Membrane</keyword>
<evidence type="ECO:0000313" key="7">
    <source>
        <dbReference type="Proteomes" id="UP000218231"/>
    </source>
</evidence>
<organism evidence="6 7">
    <name type="scientific">Diploscapter pachys</name>
    <dbReference type="NCBI Taxonomy" id="2018661"/>
    <lineage>
        <taxon>Eukaryota</taxon>
        <taxon>Metazoa</taxon>
        <taxon>Ecdysozoa</taxon>
        <taxon>Nematoda</taxon>
        <taxon>Chromadorea</taxon>
        <taxon>Rhabditida</taxon>
        <taxon>Rhabditina</taxon>
        <taxon>Rhabditomorpha</taxon>
        <taxon>Rhabditoidea</taxon>
        <taxon>Rhabditidae</taxon>
        <taxon>Diploscapter</taxon>
    </lineage>
</organism>
<feature type="transmembrane region" description="Helical" evidence="5">
    <location>
        <begin position="240"/>
        <end position="258"/>
    </location>
</feature>
<feature type="transmembrane region" description="Helical" evidence="5">
    <location>
        <begin position="344"/>
        <end position="367"/>
    </location>
</feature>
<keyword evidence="3 5" id="KW-1133">Transmembrane helix</keyword>
<dbReference type="EMBL" id="LIAE01010387">
    <property type="protein sequence ID" value="PAV62051.1"/>
    <property type="molecule type" value="Genomic_DNA"/>
</dbReference>
<feature type="transmembrane region" description="Helical" evidence="5">
    <location>
        <begin position="83"/>
        <end position="103"/>
    </location>
</feature>
<feature type="transmembrane region" description="Helical" evidence="5">
    <location>
        <begin position="287"/>
        <end position="307"/>
    </location>
</feature>
<evidence type="ECO:0008006" key="8">
    <source>
        <dbReference type="Google" id="ProtNLM"/>
    </source>
</evidence>
<dbReference type="SUPFAM" id="SSF103473">
    <property type="entry name" value="MFS general substrate transporter"/>
    <property type="match status" value="1"/>
</dbReference>
<feature type="transmembrane region" description="Helical" evidence="5">
    <location>
        <begin position="314"/>
        <end position="338"/>
    </location>
</feature>
<gene>
    <name evidence="6" type="ORF">WR25_11512</name>
</gene>
<comment type="caution">
    <text evidence="6">The sequence shown here is derived from an EMBL/GenBank/DDBJ whole genome shotgun (WGS) entry which is preliminary data.</text>
</comment>
<evidence type="ECO:0000313" key="6">
    <source>
        <dbReference type="EMBL" id="PAV62051.1"/>
    </source>
</evidence>
<comment type="subcellular location">
    <subcellularLocation>
        <location evidence="1">Membrane</location>
        <topology evidence="1">Multi-pass membrane protein</topology>
    </subcellularLocation>
</comment>
<accession>A0A2A2JKA2</accession>
<feature type="transmembrane region" description="Helical" evidence="5">
    <location>
        <begin position="144"/>
        <end position="163"/>
    </location>
</feature>
<keyword evidence="7" id="KW-1185">Reference proteome</keyword>
<keyword evidence="2 5" id="KW-0812">Transmembrane</keyword>
<dbReference type="STRING" id="2018661.A0A2A2JKA2"/>
<proteinExistence type="predicted"/>
<sequence length="419" mass="46745">MTCMINSTAEIDEDYAIEKMDYVQNYDAQKCTPANNSKDPIDYGGNLHWSKHQQNIVFSGQFWGGCLTVLPSMLLIQKYPAKYVYLIVIFLYTLSNSLTPLFAQHLGYQATFVVRFLMGMSDLAGVTESPLAALFCQSSFGWPAVFYVAGIIGTIWCTIWLFAGSSNPYECRKITEKERNYLLSANGSNLKKQATSSWRNVPFKAIFTSIPFLAQLQCHFLMCFSSALLETYLPTYFKEVLLLGVITNGLYISLPNFFNLLGKVVWGIGFDHLKQNDILTPTASAKFSQAVSSYGMAISFICLALFIDCSNRTLALIICCFLFAFQGIECSGFVTSLLSLAPRYTASLSSISLFAAQLGALATPYIVSAYQTKVLTNSSAKNSSDLGCNSLEGSISHKLSNMYDFRNYFHHFWLRYGKI</sequence>
<evidence type="ECO:0000256" key="5">
    <source>
        <dbReference type="SAM" id="Phobius"/>
    </source>
</evidence>